<dbReference type="Gene3D" id="1.25.40.10">
    <property type="entry name" value="Tetratricopeptide repeat domain"/>
    <property type="match status" value="1"/>
</dbReference>
<dbReference type="PROSITE" id="PS50005">
    <property type="entry name" value="TPR"/>
    <property type="match status" value="1"/>
</dbReference>
<sequence length="341" mass="39818">MENFLIDYRDPIFGLIILISTAFIIALFSYIWGIFSSSNESRKIEVFIKKFDSTNGLSQKYKEFLKSIKLENDTLGILANVFTKSGDFEKAINIYLIALENAKTKKEKEFIFTNLGSVYFKAGFLKKAEEIFLKNLEIAPRNKVSLKILSVIYEKLKMFDNELEILDALKEQDVEISKSLAFVKSQIIANDKNLSFIEKIEKIYKLESDYEMVNRIILELFIKHNEPLSNLKTFPKLNDCIDMIWYLEDAINLQDKEYKALFYAKNLINEYEESEFFEINAISAMRRGLFFDADLNFQYICDDCKSNLPSFFYRCPVCYSLKGAKILPKIVRKNSEINMPF</sequence>
<dbReference type="SMART" id="SM00028">
    <property type="entry name" value="TPR"/>
    <property type="match status" value="2"/>
</dbReference>
<gene>
    <name evidence="3" type="ORF">F1B92_03325</name>
</gene>
<dbReference type="AlphaFoldDB" id="A0A6L5WJM9"/>
<keyword evidence="4" id="KW-1185">Reference proteome</keyword>
<evidence type="ECO:0000313" key="3">
    <source>
        <dbReference type="EMBL" id="MSN96235.1"/>
    </source>
</evidence>
<comment type="caution">
    <text evidence="3">The sequence shown here is derived from an EMBL/GenBank/DDBJ whole genome shotgun (WGS) entry which is preliminary data.</text>
</comment>
<dbReference type="Pfam" id="PF13176">
    <property type="entry name" value="TPR_7"/>
    <property type="match status" value="1"/>
</dbReference>
<accession>A0A6L5WJM9</accession>
<dbReference type="RefSeq" id="WP_229770903.1">
    <property type="nucleotide sequence ID" value="NZ_VWSJ01000008.1"/>
</dbReference>
<keyword evidence="1" id="KW-0802">TPR repeat</keyword>
<feature type="transmembrane region" description="Helical" evidence="2">
    <location>
        <begin position="12"/>
        <end position="35"/>
    </location>
</feature>
<dbReference type="InterPro" id="IPR019734">
    <property type="entry name" value="TPR_rpt"/>
</dbReference>
<organism evidence="3 4">
    <name type="scientific">Campylobacter portucalensis</name>
    <dbReference type="NCBI Taxonomy" id="2608384"/>
    <lineage>
        <taxon>Bacteria</taxon>
        <taxon>Pseudomonadati</taxon>
        <taxon>Campylobacterota</taxon>
        <taxon>Epsilonproteobacteria</taxon>
        <taxon>Campylobacterales</taxon>
        <taxon>Campylobacteraceae</taxon>
        <taxon>Campylobacter</taxon>
    </lineage>
</organism>
<evidence type="ECO:0000313" key="4">
    <source>
        <dbReference type="Proteomes" id="UP000476338"/>
    </source>
</evidence>
<keyword evidence="2" id="KW-0812">Transmembrane</keyword>
<keyword evidence="2" id="KW-0472">Membrane</keyword>
<dbReference type="Proteomes" id="UP000476338">
    <property type="component" value="Unassembled WGS sequence"/>
</dbReference>
<evidence type="ECO:0000256" key="1">
    <source>
        <dbReference type="PROSITE-ProRule" id="PRU00339"/>
    </source>
</evidence>
<name>A0A6L5WJM9_9BACT</name>
<reference evidence="3 4" key="2">
    <citation type="submission" date="2020-03" db="EMBL/GenBank/DDBJ databases">
        <title>Campylobacter portucalensis sp. nov., a new species of Campylobacter isolated from the reproductive tract of bulls.</title>
        <authorList>
            <person name="Silva M.F."/>
            <person name="Pereira G."/>
            <person name="Carneiro C."/>
            <person name="Hemphill A."/>
            <person name="Mateus L."/>
            <person name="Lopes-Da-Costa L."/>
            <person name="Silva E."/>
        </authorList>
    </citation>
    <scope>NUCLEOTIDE SEQUENCE [LARGE SCALE GENOMIC DNA]</scope>
    <source>
        <strain evidence="3 4">FMV-PI01</strain>
    </source>
</reference>
<dbReference type="InterPro" id="IPR011990">
    <property type="entry name" value="TPR-like_helical_dom_sf"/>
</dbReference>
<evidence type="ECO:0000256" key="2">
    <source>
        <dbReference type="SAM" id="Phobius"/>
    </source>
</evidence>
<protein>
    <submittedName>
        <fullName evidence="3">Tetratricopeptide repeat protein</fullName>
    </submittedName>
</protein>
<reference evidence="3 4" key="1">
    <citation type="submission" date="2019-09" db="EMBL/GenBank/DDBJ databases">
        <authorList>
            <person name="Silva M."/>
            <person name="Pereira G."/>
            <person name="Lopes-Da-Costa L."/>
            <person name="Silva E."/>
        </authorList>
    </citation>
    <scope>NUCLEOTIDE SEQUENCE [LARGE SCALE GENOMIC DNA]</scope>
    <source>
        <strain evidence="3 4">FMV-PI01</strain>
    </source>
</reference>
<dbReference type="EMBL" id="VWSJ01000008">
    <property type="protein sequence ID" value="MSN96235.1"/>
    <property type="molecule type" value="Genomic_DNA"/>
</dbReference>
<feature type="repeat" description="TPR" evidence="1">
    <location>
        <begin position="109"/>
        <end position="142"/>
    </location>
</feature>
<keyword evidence="2" id="KW-1133">Transmembrane helix</keyword>
<dbReference type="SUPFAM" id="SSF48452">
    <property type="entry name" value="TPR-like"/>
    <property type="match status" value="1"/>
</dbReference>
<proteinExistence type="predicted"/>